<reference evidence="2 3" key="1">
    <citation type="submission" date="2016-11" db="EMBL/GenBank/DDBJ databases">
        <title>Trade-off between light-utilization and light-protection in marine flavobacteria.</title>
        <authorList>
            <person name="Kumagai Y."/>
        </authorList>
    </citation>
    <scope>NUCLEOTIDE SEQUENCE [LARGE SCALE GENOMIC DNA]</scope>
    <source>
        <strain evidence="2 3">NBRC 107125</strain>
    </source>
</reference>
<dbReference type="KEGG" id="osg:BST96_02690"/>
<protein>
    <submittedName>
        <fullName evidence="2">Uncharacterized protein</fullName>
    </submittedName>
</protein>
<evidence type="ECO:0000313" key="3">
    <source>
        <dbReference type="Proteomes" id="UP000193450"/>
    </source>
</evidence>
<accession>A0A1X9NDS7</accession>
<keyword evidence="1" id="KW-0732">Signal</keyword>
<dbReference type="AlphaFoldDB" id="A0A1X9NDS7"/>
<feature type="chain" id="PRO_5012575584" evidence="1">
    <location>
        <begin position="22"/>
        <end position="199"/>
    </location>
</feature>
<sequence>MKRRLTTIFTTFLVTTSCAMAEKTTPQPTQHLTEQQRQRYFNHLEYEYGNRGRTYIGMRKIAKYAAGSERGEFFQAYYEMEVINQQILGHMQSELGVDYEANWFIRSGLHMFSYLGWRFVSPQQLIDVIIPYMPKLEEMESLASPEHKTFFAYIVAQEQAQLDACRAAKHKSWDSGAEVFRDFLPQAKAELQRLLNSSN</sequence>
<dbReference type="Proteomes" id="UP000193450">
    <property type="component" value="Chromosome"/>
</dbReference>
<gene>
    <name evidence="2" type="ORF">BST96_02690</name>
</gene>
<evidence type="ECO:0000313" key="2">
    <source>
        <dbReference type="EMBL" id="ARN73107.1"/>
    </source>
</evidence>
<evidence type="ECO:0000256" key="1">
    <source>
        <dbReference type="SAM" id="SignalP"/>
    </source>
</evidence>
<dbReference type="RefSeq" id="WP_085757204.1">
    <property type="nucleotide sequence ID" value="NZ_CP019343.1"/>
</dbReference>
<dbReference type="PROSITE" id="PS51257">
    <property type="entry name" value="PROKAR_LIPOPROTEIN"/>
    <property type="match status" value="1"/>
</dbReference>
<proteinExistence type="predicted"/>
<keyword evidence="3" id="KW-1185">Reference proteome</keyword>
<dbReference type="EMBL" id="CP019343">
    <property type="protein sequence ID" value="ARN73107.1"/>
    <property type="molecule type" value="Genomic_DNA"/>
</dbReference>
<feature type="signal peptide" evidence="1">
    <location>
        <begin position="1"/>
        <end position="21"/>
    </location>
</feature>
<dbReference type="OrthoDB" id="6204932at2"/>
<name>A0A1X9NDS7_9GAMM</name>
<organism evidence="2 3">
    <name type="scientific">Oceanicoccus sagamiensis</name>
    <dbReference type="NCBI Taxonomy" id="716816"/>
    <lineage>
        <taxon>Bacteria</taxon>
        <taxon>Pseudomonadati</taxon>
        <taxon>Pseudomonadota</taxon>
        <taxon>Gammaproteobacteria</taxon>
        <taxon>Cellvibrionales</taxon>
        <taxon>Spongiibacteraceae</taxon>
        <taxon>Oceanicoccus</taxon>
    </lineage>
</organism>